<dbReference type="AlphaFoldDB" id="A0A160KQN7"/>
<dbReference type="Pfam" id="PF03780">
    <property type="entry name" value="Asp23"/>
    <property type="match status" value="1"/>
</dbReference>
<dbReference type="Proteomes" id="UP000077071">
    <property type="component" value="Chromosome"/>
</dbReference>
<dbReference type="PANTHER" id="PTHR34297:SF3">
    <property type="entry name" value="ALKALINE SHOCK PROTEIN 23"/>
    <property type="match status" value="1"/>
</dbReference>
<feature type="compositionally biased region" description="Low complexity" evidence="2">
    <location>
        <begin position="30"/>
        <end position="44"/>
    </location>
</feature>
<evidence type="ECO:0000313" key="4">
    <source>
        <dbReference type="Proteomes" id="UP000077071"/>
    </source>
</evidence>
<dbReference type="OrthoDB" id="9808942at2"/>
<dbReference type="KEGG" id="rtn:A6122_0525"/>
<gene>
    <name evidence="3" type="ORF">A6122_0525</name>
</gene>
<dbReference type="STRING" id="33888.A6122_0525"/>
<dbReference type="RefSeq" id="WP_068251328.1">
    <property type="nucleotide sequence ID" value="NZ_CP015515.1"/>
</dbReference>
<dbReference type="PATRIC" id="fig|33888.3.peg.591"/>
<organism evidence="3 4">
    <name type="scientific">Rathayibacter tritici</name>
    <dbReference type="NCBI Taxonomy" id="33888"/>
    <lineage>
        <taxon>Bacteria</taxon>
        <taxon>Bacillati</taxon>
        <taxon>Actinomycetota</taxon>
        <taxon>Actinomycetes</taxon>
        <taxon>Micrococcales</taxon>
        <taxon>Microbacteriaceae</taxon>
        <taxon>Rathayibacter</taxon>
    </lineage>
</organism>
<protein>
    <submittedName>
        <fullName evidence="3">Uncharacterized protein</fullName>
    </submittedName>
</protein>
<feature type="region of interest" description="Disordered" evidence="2">
    <location>
        <begin position="1"/>
        <end position="44"/>
    </location>
</feature>
<proteinExistence type="inferred from homology"/>
<feature type="compositionally biased region" description="Polar residues" evidence="2">
    <location>
        <begin position="1"/>
        <end position="10"/>
    </location>
</feature>
<reference evidence="3 4" key="1">
    <citation type="submission" date="2016-05" db="EMBL/GenBank/DDBJ databases">
        <title>Complete genome sequence of Rathayibacter tritici NCPPB 1953.</title>
        <authorList>
            <person name="Park J."/>
            <person name="Lee H.-H."/>
            <person name="Lee S.-W."/>
            <person name="Seo Y.-S."/>
        </authorList>
    </citation>
    <scope>NUCLEOTIDE SEQUENCE [LARGE SCALE GENOMIC DNA]</scope>
    <source>
        <strain evidence="3 4">NCPPB 1953</strain>
    </source>
</reference>
<keyword evidence="4" id="KW-1185">Reference proteome</keyword>
<sequence>MSDTTRTPSTPRVDKASVDKTSVGKTSVDTVTSLGGSQTSGTAQGTTVIDDSVVAKVAGIAARQVPGVFALGNNAARAFGAIRQVVGGADHAQGVSVEVGETQVAADVTIVVEYPVPMQKVADSVRSAVSEAITELVGMAVAEINVAIVDVHIPGEDKDDEAAESRVR</sequence>
<dbReference type="InterPro" id="IPR005531">
    <property type="entry name" value="Asp23"/>
</dbReference>
<name>A0A160KQN7_9MICO</name>
<evidence type="ECO:0000313" key="3">
    <source>
        <dbReference type="EMBL" id="AND15683.1"/>
    </source>
</evidence>
<feature type="compositionally biased region" description="Polar residues" evidence="2">
    <location>
        <begin position="19"/>
        <end position="29"/>
    </location>
</feature>
<evidence type="ECO:0000256" key="2">
    <source>
        <dbReference type="SAM" id="MobiDB-lite"/>
    </source>
</evidence>
<dbReference type="PANTHER" id="PTHR34297">
    <property type="entry name" value="HYPOTHETICAL CYTOSOLIC PROTEIN-RELATED"/>
    <property type="match status" value="1"/>
</dbReference>
<comment type="similarity">
    <text evidence="1">Belongs to the asp23 family.</text>
</comment>
<accession>A0A160KQN7</accession>
<evidence type="ECO:0000256" key="1">
    <source>
        <dbReference type="ARBA" id="ARBA00005721"/>
    </source>
</evidence>
<dbReference type="EMBL" id="CP015515">
    <property type="protein sequence ID" value="AND15683.1"/>
    <property type="molecule type" value="Genomic_DNA"/>
</dbReference>